<dbReference type="InterPro" id="IPR043128">
    <property type="entry name" value="Rev_trsase/Diguanyl_cyclase"/>
</dbReference>
<comment type="caution">
    <text evidence="3">The sequence shown here is derived from an EMBL/GenBank/DDBJ whole genome shotgun (WGS) entry which is preliminary data.</text>
</comment>
<dbReference type="Pfam" id="PF17919">
    <property type="entry name" value="RT_RNaseH_2"/>
    <property type="match status" value="1"/>
</dbReference>
<keyword evidence="3" id="KW-0808">Transferase</keyword>
<proteinExistence type="predicted"/>
<dbReference type="Proteomes" id="UP001458880">
    <property type="component" value="Unassembled WGS sequence"/>
</dbReference>
<dbReference type="GO" id="GO:0003964">
    <property type="term" value="F:RNA-directed DNA polymerase activity"/>
    <property type="evidence" value="ECO:0007669"/>
    <property type="project" value="UniProtKB-KW"/>
</dbReference>
<protein>
    <submittedName>
        <fullName evidence="3">RNase H-like domain found in reverse transcriptase</fullName>
    </submittedName>
</protein>
<feature type="compositionally biased region" description="Basic and acidic residues" evidence="1">
    <location>
        <begin position="63"/>
        <end position="72"/>
    </location>
</feature>
<evidence type="ECO:0000313" key="4">
    <source>
        <dbReference type="Proteomes" id="UP001458880"/>
    </source>
</evidence>
<evidence type="ECO:0000256" key="1">
    <source>
        <dbReference type="SAM" id="MobiDB-lite"/>
    </source>
</evidence>
<dbReference type="Gene3D" id="3.30.70.270">
    <property type="match status" value="1"/>
</dbReference>
<dbReference type="SUPFAM" id="SSF56672">
    <property type="entry name" value="DNA/RNA polymerases"/>
    <property type="match status" value="1"/>
</dbReference>
<keyword evidence="3" id="KW-0695">RNA-directed DNA polymerase</keyword>
<keyword evidence="3" id="KW-0548">Nucleotidyltransferase</keyword>
<feature type="region of interest" description="Disordered" evidence="1">
    <location>
        <begin position="51"/>
        <end position="86"/>
    </location>
</feature>
<gene>
    <name evidence="3" type="ORF">QE152_g24296</name>
</gene>
<reference evidence="3 4" key="1">
    <citation type="journal article" date="2024" name="BMC Genomics">
        <title>De novo assembly and annotation of Popillia japonica's genome with initial clues to its potential as an invasive pest.</title>
        <authorList>
            <person name="Cucini C."/>
            <person name="Boschi S."/>
            <person name="Funari R."/>
            <person name="Cardaioli E."/>
            <person name="Iannotti N."/>
            <person name="Marturano G."/>
            <person name="Paoli F."/>
            <person name="Bruttini M."/>
            <person name="Carapelli A."/>
            <person name="Frati F."/>
            <person name="Nardi F."/>
        </authorList>
    </citation>
    <scope>NUCLEOTIDE SEQUENCE [LARGE SCALE GENOMIC DNA]</scope>
    <source>
        <strain evidence="3">DMR45628</strain>
    </source>
</reference>
<sequence>MAPLTDLLQTKTTFKWTESAHAAFDALKTVASKPLFLYRPDLGKPFVLQTDASSIPVPTGPRETVRPPDGRQLHPRRCCALPGRRGSTQDRELLQLAI</sequence>
<dbReference type="InterPro" id="IPR043502">
    <property type="entry name" value="DNA/RNA_pol_sf"/>
</dbReference>
<feature type="domain" description="Reverse transcriptase/retrotransposon-derived protein RNase H-like" evidence="2">
    <location>
        <begin position="16"/>
        <end position="55"/>
    </location>
</feature>
<keyword evidence="4" id="KW-1185">Reference proteome</keyword>
<organism evidence="3 4">
    <name type="scientific">Popillia japonica</name>
    <name type="common">Japanese beetle</name>
    <dbReference type="NCBI Taxonomy" id="7064"/>
    <lineage>
        <taxon>Eukaryota</taxon>
        <taxon>Metazoa</taxon>
        <taxon>Ecdysozoa</taxon>
        <taxon>Arthropoda</taxon>
        <taxon>Hexapoda</taxon>
        <taxon>Insecta</taxon>
        <taxon>Pterygota</taxon>
        <taxon>Neoptera</taxon>
        <taxon>Endopterygota</taxon>
        <taxon>Coleoptera</taxon>
        <taxon>Polyphaga</taxon>
        <taxon>Scarabaeiformia</taxon>
        <taxon>Scarabaeidae</taxon>
        <taxon>Rutelinae</taxon>
        <taxon>Popillia</taxon>
    </lineage>
</organism>
<name>A0AAW1KF76_POPJA</name>
<accession>A0AAW1KF76</accession>
<dbReference type="EMBL" id="JASPKY010000245">
    <property type="protein sequence ID" value="KAK9717205.1"/>
    <property type="molecule type" value="Genomic_DNA"/>
</dbReference>
<dbReference type="AlphaFoldDB" id="A0AAW1KF76"/>
<evidence type="ECO:0000313" key="3">
    <source>
        <dbReference type="EMBL" id="KAK9717205.1"/>
    </source>
</evidence>
<evidence type="ECO:0000259" key="2">
    <source>
        <dbReference type="Pfam" id="PF17919"/>
    </source>
</evidence>
<dbReference type="InterPro" id="IPR041577">
    <property type="entry name" value="RT_RNaseH_2"/>
</dbReference>